<dbReference type="Pfam" id="PF12796">
    <property type="entry name" value="Ank_2"/>
    <property type="match status" value="2"/>
</dbReference>
<dbReference type="PROSITE" id="PS50297">
    <property type="entry name" value="ANK_REP_REGION"/>
    <property type="match status" value="4"/>
</dbReference>
<evidence type="ECO:0000256" key="2">
    <source>
        <dbReference type="PROSITE-ProRule" id="PRU00023"/>
    </source>
</evidence>
<proteinExistence type="predicted"/>
<accession>A0ABT8YWZ6</accession>
<keyword evidence="1" id="KW-0677">Repeat</keyword>
<feature type="repeat" description="ANK" evidence="2">
    <location>
        <begin position="160"/>
        <end position="193"/>
    </location>
</feature>
<keyword evidence="4" id="KW-1185">Reference proteome</keyword>
<organism evidence="3 4">
    <name type="scientific">Brachyspira innocens</name>
    <dbReference type="NCBI Taxonomy" id="13264"/>
    <lineage>
        <taxon>Bacteria</taxon>
        <taxon>Pseudomonadati</taxon>
        <taxon>Spirochaetota</taxon>
        <taxon>Spirochaetia</taxon>
        <taxon>Brachyspirales</taxon>
        <taxon>Brachyspiraceae</taxon>
        <taxon>Brachyspira</taxon>
    </lineage>
</organism>
<evidence type="ECO:0000313" key="3">
    <source>
        <dbReference type="EMBL" id="MDO7020422.1"/>
    </source>
</evidence>
<reference evidence="3" key="1">
    <citation type="submission" date="2023-07" db="EMBL/GenBank/DDBJ databases">
        <title>Mucosal microbiota of week-old chicken and adult hens.</title>
        <authorList>
            <person name="Volf J."/>
            <person name="Karasova D."/>
            <person name="Crhanova M."/>
            <person name="Faldynova M."/>
            <person name="Prikrylova H."/>
            <person name="Zeman M."/>
            <person name="Babak V."/>
            <person name="Rajova J."/>
            <person name="Rychlik I."/>
        </authorList>
    </citation>
    <scope>NUCLEOTIDE SEQUENCE</scope>
    <source>
        <strain evidence="3">ET902</strain>
    </source>
</reference>
<dbReference type="PANTHER" id="PTHR24161">
    <property type="entry name" value="ANK_REP_REGION DOMAIN-CONTAINING PROTEIN-RELATED"/>
    <property type="match status" value="1"/>
</dbReference>
<dbReference type="InterPro" id="IPR002110">
    <property type="entry name" value="Ankyrin_rpt"/>
</dbReference>
<feature type="repeat" description="ANK" evidence="2">
    <location>
        <begin position="401"/>
        <end position="434"/>
    </location>
</feature>
<name>A0ABT8YWZ6_9SPIR</name>
<comment type="caution">
    <text evidence="3">The sequence shown here is derived from an EMBL/GenBank/DDBJ whole genome shotgun (WGS) entry which is preliminary data.</text>
</comment>
<dbReference type="RefSeq" id="WP_304384227.1">
    <property type="nucleotide sequence ID" value="NZ_JAUPBL010000004.1"/>
</dbReference>
<dbReference type="PRINTS" id="PR01415">
    <property type="entry name" value="ANKYRIN"/>
</dbReference>
<dbReference type="EMBL" id="JAUPBM010000068">
    <property type="protein sequence ID" value="MDO7020422.1"/>
    <property type="molecule type" value="Genomic_DNA"/>
</dbReference>
<feature type="repeat" description="ANK" evidence="2">
    <location>
        <begin position="194"/>
        <end position="226"/>
    </location>
</feature>
<dbReference type="Gene3D" id="1.25.40.20">
    <property type="entry name" value="Ankyrin repeat-containing domain"/>
    <property type="match status" value="3"/>
</dbReference>
<gene>
    <name evidence="3" type="ORF">Q5M86_06515</name>
</gene>
<feature type="repeat" description="ANK" evidence="2">
    <location>
        <begin position="93"/>
        <end position="125"/>
    </location>
</feature>
<dbReference type="PANTHER" id="PTHR24161:SF121">
    <property type="entry name" value="M-PHASE PHOSPHOPROTEIN 8"/>
    <property type="match status" value="1"/>
</dbReference>
<dbReference type="InterPro" id="IPR036770">
    <property type="entry name" value="Ankyrin_rpt-contain_sf"/>
</dbReference>
<dbReference type="Pfam" id="PF13637">
    <property type="entry name" value="Ank_4"/>
    <property type="match status" value="1"/>
</dbReference>
<evidence type="ECO:0000256" key="1">
    <source>
        <dbReference type="ARBA" id="ARBA00022737"/>
    </source>
</evidence>
<feature type="repeat" description="ANK" evidence="2">
    <location>
        <begin position="332"/>
        <end position="366"/>
    </location>
</feature>
<evidence type="ECO:0000313" key="4">
    <source>
        <dbReference type="Proteomes" id="UP001175147"/>
    </source>
</evidence>
<dbReference type="SMART" id="SM00248">
    <property type="entry name" value="ANK"/>
    <property type="match status" value="11"/>
</dbReference>
<sequence length="477" mass="53574">MKNILIILFVFSVFIYAQDIENLENIIEDYEVLENDYYYNRLDNDEVINNNNVEYTDVYEAIDNNDLEYIKTIISSNADINTKLPDNYEDNLGGATPLLYSIYKNNRYITEFLIDNGADLSVKDFKTWNSIMYAAAFSDLYTLSLLAEKDSTLLDTKTEFNVTPLHAASDYNNLEAIMYLCTNSNIDINARDIDGWTPLYYAAHSKSIEAYNLLIMLGADSTIADNNNVLPETVLTRTIEEENNELRDIDIELFKAIEVDDYKTIRALINRGANINAKDGYGLSALHLAIKNNSIDSLNTLIANRNINLESKLPEGYFTHLGDNSNDAVYIGKATPLIYAIFKSNGSSKIVNALIRKGADVNAVDEEGWSTFLYAAAFGNSSILRSIVSKNKNLVNSKTKDNVTPLHMAVVYDNIDNIKYLVRNLKVDINAQDNDGWTALYYAAANNKKDAYNLLLRLGADKNIANNDGLKPADVLK</sequence>
<dbReference type="SUPFAM" id="SSF48403">
    <property type="entry name" value="Ankyrin repeat"/>
    <property type="match status" value="1"/>
</dbReference>
<dbReference type="Pfam" id="PF00023">
    <property type="entry name" value="Ank"/>
    <property type="match status" value="2"/>
</dbReference>
<keyword evidence="2" id="KW-0040">ANK repeat</keyword>
<protein>
    <submittedName>
        <fullName evidence="3">Ankyrin repeat domain-containing protein</fullName>
    </submittedName>
</protein>
<dbReference type="Proteomes" id="UP001175147">
    <property type="component" value="Unassembled WGS sequence"/>
</dbReference>
<feature type="repeat" description="ANK" evidence="2">
    <location>
        <begin position="435"/>
        <end position="467"/>
    </location>
</feature>
<dbReference type="PROSITE" id="PS50088">
    <property type="entry name" value="ANK_REPEAT"/>
    <property type="match status" value="6"/>
</dbReference>